<dbReference type="EMBL" id="FQUT01000005">
    <property type="protein sequence ID" value="SHF65121.1"/>
    <property type="molecule type" value="Genomic_DNA"/>
</dbReference>
<dbReference type="GO" id="GO:0006857">
    <property type="term" value="P:oligopeptide transport"/>
    <property type="evidence" value="ECO:0007669"/>
    <property type="project" value="InterPro"/>
</dbReference>
<feature type="transmembrane region" description="Helical" evidence="9">
    <location>
        <begin position="312"/>
        <end position="330"/>
    </location>
</feature>
<comment type="subcellular location">
    <subcellularLocation>
        <location evidence="1">Cell membrane</location>
        <topology evidence="1">Multi-pass membrane protein</topology>
    </subcellularLocation>
    <subcellularLocation>
        <location evidence="8">Membrane</location>
        <topology evidence="8">Multi-pass membrane protein</topology>
    </subcellularLocation>
</comment>
<evidence type="ECO:0000313" key="10">
    <source>
        <dbReference type="EMBL" id="SHF65121.1"/>
    </source>
</evidence>
<dbReference type="SUPFAM" id="SSF103473">
    <property type="entry name" value="MFS general substrate transporter"/>
    <property type="match status" value="1"/>
</dbReference>
<dbReference type="InterPro" id="IPR005279">
    <property type="entry name" value="Dipep/tripep_permease"/>
</dbReference>
<feature type="transmembrane region" description="Helical" evidence="9">
    <location>
        <begin position="201"/>
        <end position="221"/>
    </location>
</feature>
<keyword evidence="11" id="KW-1185">Reference proteome</keyword>
<feature type="transmembrane region" description="Helical" evidence="9">
    <location>
        <begin position="390"/>
        <end position="408"/>
    </location>
</feature>
<dbReference type="Pfam" id="PF00854">
    <property type="entry name" value="PTR2"/>
    <property type="match status" value="1"/>
</dbReference>
<keyword evidence="5" id="KW-0571">Peptide transport</keyword>
<proteinExistence type="inferred from homology"/>
<evidence type="ECO:0000256" key="6">
    <source>
        <dbReference type="ARBA" id="ARBA00022989"/>
    </source>
</evidence>
<feature type="transmembrane region" description="Helical" evidence="9">
    <location>
        <begin position="428"/>
        <end position="448"/>
    </location>
</feature>
<dbReference type="InterPro" id="IPR036259">
    <property type="entry name" value="MFS_trans_sf"/>
</dbReference>
<evidence type="ECO:0000313" key="11">
    <source>
        <dbReference type="Proteomes" id="UP000184518"/>
    </source>
</evidence>
<dbReference type="PANTHER" id="PTHR23517">
    <property type="entry name" value="RESISTANCE PROTEIN MDTM, PUTATIVE-RELATED-RELATED"/>
    <property type="match status" value="1"/>
</dbReference>
<feature type="transmembrane region" description="Helical" evidence="9">
    <location>
        <begin position="160"/>
        <end position="181"/>
    </location>
</feature>
<keyword evidence="7 9" id="KW-0472">Membrane</keyword>
<dbReference type="Gene3D" id="1.20.1250.20">
    <property type="entry name" value="MFS general substrate transporter like domains"/>
    <property type="match status" value="1"/>
</dbReference>
<accession>A0A1M5DE12</accession>
<protein>
    <submittedName>
        <fullName evidence="10">Proton-dependent oligopeptide transporter, POT family</fullName>
    </submittedName>
</protein>
<evidence type="ECO:0000256" key="1">
    <source>
        <dbReference type="ARBA" id="ARBA00004651"/>
    </source>
</evidence>
<keyword evidence="3" id="KW-1003">Cell membrane</keyword>
<evidence type="ECO:0000256" key="4">
    <source>
        <dbReference type="ARBA" id="ARBA00022692"/>
    </source>
</evidence>
<feature type="transmembrane region" description="Helical" evidence="9">
    <location>
        <begin position="92"/>
        <end position="112"/>
    </location>
</feature>
<organism evidence="10 11">
    <name type="scientific">Chryseobacterium arachidis</name>
    <dbReference type="NCBI Taxonomy" id="1416778"/>
    <lineage>
        <taxon>Bacteria</taxon>
        <taxon>Pseudomonadati</taxon>
        <taxon>Bacteroidota</taxon>
        <taxon>Flavobacteriia</taxon>
        <taxon>Flavobacteriales</taxon>
        <taxon>Weeksellaceae</taxon>
        <taxon>Chryseobacterium group</taxon>
        <taxon>Chryseobacterium</taxon>
    </lineage>
</organism>
<dbReference type="PANTHER" id="PTHR23517:SF15">
    <property type="entry name" value="PROTON-DEPENDENT OLIGOPEPTIDE FAMILY TRANSPORT PROTEIN"/>
    <property type="match status" value="1"/>
</dbReference>
<dbReference type="PROSITE" id="PS01023">
    <property type="entry name" value="PTR2_2"/>
    <property type="match status" value="1"/>
</dbReference>
<evidence type="ECO:0000256" key="2">
    <source>
        <dbReference type="ARBA" id="ARBA00022448"/>
    </source>
</evidence>
<dbReference type="OrthoDB" id="9772725at2"/>
<evidence type="ECO:0000256" key="7">
    <source>
        <dbReference type="ARBA" id="ARBA00023136"/>
    </source>
</evidence>
<feature type="transmembrane region" description="Helical" evidence="9">
    <location>
        <begin position="256"/>
        <end position="277"/>
    </location>
</feature>
<keyword evidence="5" id="KW-0653">Protein transport</keyword>
<feature type="transmembrane region" description="Helical" evidence="9">
    <location>
        <begin position="460"/>
        <end position="482"/>
    </location>
</feature>
<feature type="transmembrane region" description="Helical" evidence="9">
    <location>
        <begin position="38"/>
        <end position="57"/>
    </location>
</feature>
<dbReference type="CDD" id="cd17346">
    <property type="entry name" value="MFS_DtpA_like"/>
    <property type="match status" value="1"/>
</dbReference>
<sequence length="570" mass="62233">MDNTEALSPKPDEFVENSNSRHPKGLWVLFGTEMWERFNFYGMRALLTLFMVNSLLMKEADASIVYGGFLALCYLTPMLGGFIADRFLGNRYCILLGGTLMAIGQFLLFISASTFGSSLGTATTIMWTALGVIIFGNGFFKPNISSMVGSLYPKQEKSKLDSAFTIFYMGINLGAFLGQLICPLIGDVKSADGIRDIHAFKWGFLAASIAMMVGTVTFLVLKNKYVVTPTGRPIGGLPKHNTSEDFEEGEAQTAKFSGASVGIAVVLFAILGSLFHFALGQNVIYSLVYASGISLAYLIMSDSSLTKIERDRIWVIYIVSFFVIFFWAAFEQAGSSLTFIADNQTDRHFFGWNMPPSMVQIFNGIFVVALAVPFSILWDKLRARSKEPVSPFKQAMGLALIAVSYFIIAHNVKDLGNNGLLAVKWLILLYFIQTCGELCLSPIGLSLVGKLAPKRFASLLYGVFFIANAAGYALAGTLGSILPATGDKFEAAQKIGVNLQDVLDKKVTLNADQVAAFEKAQLPLANPTFAGFEIHNLFEFFMVFVVLCGIAAVILALISPILKKMMHGVN</sequence>
<comment type="similarity">
    <text evidence="8">Belongs to the major facilitator superfamily. Proton-dependent oligopeptide transporter (POT/PTR) (TC 2.A.17) family.</text>
</comment>
<name>A0A1M5DE12_9FLAO</name>
<dbReference type="NCBIfam" id="TIGR00924">
    <property type="entry name" value="yjdL_sub1_fam"/>
    <property type="match status" value="1"/>
</dbReference>
<dbReference type="InterPro" id="IPR018456">
    <property type="entry name" value="PTR2_symporter_CS"/>
</dbReference>
<dbReference type="GO" id="GO:0005886">
    <property type="term" value="C:plasma membrane"/>
    <property type="evidence" value="ECO:0007669"/>
    <property type="project" value="UniProtKB-SubCell"/>
</dbReference>
<evidence type="ECO:0000256" key="9">
    <source>
        <dbReference type="SAM" id="Phobius"/>
    </source>
</evidence>
<dbReference type="GO" id="GO:1904680">
    <property type="term" value="F:peptide transmembrane transporter activity"/>
    <property type="evidence" value="ECO:0007669"/>
    <property type="project" value="InterPro"/>
</dbReference>
<feature type="transmembrane region" description="Helical" evidence="9">
    <location>
        <begin position="118"/>
        <end position="140"/>
    </location>
</feature>
<gene>
    <name evidence="10" type="ORF">SAMN05443633_105259</name>
</gene>
<keyword evidence="2 8" id="KW-0813">Transport</keyword>
<feature type="transmembrane region" description="Helical" evidence="9">
    <location>
        <begin position="63"/>
        <end position="85"/>
    </location>
</feature>
<evidence type="ECO:0000256" key="8">
    <source>
        <dbReference type="RuleBase" id="RU003755"/>
    </source>
</evidence>
<dbReference type="AlphaFoldDB" id="A0A1M5DE12"/>
<reference evidence="11" key="1">
    <citation type="submission" date="2016-11" db="EMBL/GenBank/DDBJ databases">
        <authorList>
            <person name="Varghese N."/>
            <person name="Submissions S."/>
        </authorList>
    </citation>
    <scope>NUCLEOTIDE SEQUENCE [LARGE SCALE GENOMIC DNA]</scope>
    <source>
        <strain evidence="11">DSM 27619</strain>
    </source>
</reference>
<evidence type="ECO:0000256" key="3">
    <source>
        <dbReference type="ARBA" id="ARBA00022475"/>
    </source>
</evidence>
<dbReference type="RefSeq" id="WP_072957839.1">
    <property type="nucleotide sequence ID" value="NZ_FQUT01000005.1"/>
</dbReference>
<evidence type="ECO:0000256" key="5">
    <source>
        <dbReference type="ARBA" id="ARBA00022856"/>
    </source>
</evidence>
<feature type="transmembrane region" description="Helical" evidence="9">
    <location>
        <begin position="358"/>
        <end position="378"/>
    </location>
</feature>
<keyword evidence="6 9" id="KW-1133">Transmembrane helix</keyword>
<dbReference type="STRING" id="1416778.SAMN05443633_105259"/>
<dbReference type="InterPro" id="IPR000109">
    <property type="entry name" value="POT_fam"/>
</dbReference>
<dbReference type="InterPro" id="IPR050171">
    <property type="entry name" value="MFS_Transporters"/>
</dbReference>
<feature type="transmembrane region" description="Helical" evidence="9">
    <location>
        <begin position="283"/>
        <end position="300"/>
    </location>
</feature>
<keyword evidence="4 8" id="KW-0812">Transmembrane</keyword>
<dbReference type="Proteomes" id="UP000184518">
    <property type="component" value="Unassembled WGS sequence"/>
</dbReference>
<feature type="transmembrane region" description="Helical" evidence="9">
    <location>
        <begin position="540"/>
        <end position="562"/>
    </location>
</feature>